<dbReference type="eggNOG" id="ENOG5033IEG">
    <property type="taxonomic scope" value="Bacteria"/>
</dbReference>
<evidence type="ECO:0000313" key="3">
    <source>
        <dbReference type="Proteomes" id="UP000183508"/>
    </source>
</evidence>
<dbReference type="InterPro" id="IPR025109">
    <property type="entry name" value="DUF4031"/>
</dbReference>
<accession>A0A1I7KUU7</accession>
<organism evidence="2 3">
    <name type="scientific">Alicyclobacillus macrosporangiidus</name>
    <dbReference type="NCBI Taxonomy" id="392015"/>
    <lineage>
        <taxon>Bacteria</taxon>
        <taxon>Bacillati</taxon>
        <taxon>Bacillota</taxon>
        <taxon>Bacilli</taxon>
        <taxon>Bacillales</taxon>
        <taxon>Alicyclobacillaceae</taxon>
        <taxon>Alicyclobacillus</taxon>
    </lineage>
</organism>
<dbReference type="OrthoDB" id="2361368at2"/>
<name>A0A1I7KUU7_9BACL</name>
<feature type="domain" description="DUF4031" evidence="1">
    <location>
        <begin position="33"/>
        <end position="95"/>
    </location>
</feature>
<gene>
    <name evidence="2" type="ORF">SAMN05421543_11954</name>
</gene>
<dbReference type="EMBL" id="FPBV01000019">
    <property type="protein sequence ID" value="SFV01221.1"/>
    <property type="molecule type" value="Genomic_DNA"/>
</dbReference>
<protein>
    <recommendedName>
        <fullName evidence="1">DUF4031 domain-containing protein</fullName>
    </recommendedName>
</protein>
<dbReference type="Pfam" id="PF13223">
    <property type="entry name" value="DUF4031"/>
    <property type="match status" value="1"/>
</dbReference>
<dbReference type="Proteomes" id="UP000183508">
    <property type="component" value="Unassembled WGS sequence"/>
</dbReference>
<sequence>MRIRPSTFVIYKGKTVYILPIGGFRLIYTDGIHLISSESLEELHAFARRIGLPPRWLHNSPRHPHYDLLTADAREAAIRAGAQVRSARQLVEILRTCSYLPRR</sequence>
<evidence type="ECO:0000313" key="2">
    <source>
        <dbReference type="EMBL" id="SFV01221.1"/>
    </source>
</evidence>
<reference evidence="3" key="1">
    <citation type="submission" date="2016-10" db="EMBL/GenBank/DDBJ databases">
        <authorList>
            <person name="Varghese N."/>
        </authorList>
    </citation>
    <scope>NUCLEOTIDE SEQUENCE [LARGE SCALE GENOMIC DNA]</scope>
    <source>
        <strain evidence="3">DSM 17980</strain>
    </source>
</reference>
<dbReference type="STRING" id="392015.SAMN05421543_11954"/>
<proteinExistence type="predicted"/>
<dbReference type="AlphaFoldDB" id="A0A1I7KUU7"/>
<keyword evidence="3" id="KW-1185">Reference proteome</keyword>
<evidence type="ECO:0000259" key="1">
    <source>
        <dbReference type="Pfam" id="PF13223"/>
    </source>
</evidence>